<reference evidence="2" key="2">
    <citation type="submission" date="2017-12" db="EMBL/GenBank/DDBJ databases">
        <title>Genome sequence of the Bar-tailed Godwit (Limosa lapponica baueri).</title>
        <authorList>
            <person name="Lima N.C.B."/>
            <person name="Parody-Merino A.M."/>
            <person name="Battley P.F."/>
            <person name="Fidler A.E."/>
            <person name="Prosdocimi F."/>
        </authorList>
    </citation>
    <scope>NUCLEOTIDE SEQUENCE [LARGE SCALE GENOMIC DNA]</scope>
</reference>
<gene>
    <name evidence="1" type="ORF">llap_19971</name>
</gene>
<organism evidence="1 2">
    <name type="scientific">Limosa lapponica baueri</name>
    <dbReference type="NCBI Taxonomy" id="1758121"/>
    <lineage>
        <taxon>Eukaryota</taxon>
        <taxon>Metazoa</taxon>
        <taxon>Chordata</taxon>
        <taxon>Craniata</taxon>
        <taxon>Vertebrata</taxon>
        <taxon>Euteleostomi</taxon>
        <taxon>Archelosauria</taxon>
        <taxon>Archosauria</taxon>
        <taxon>Dinosauria</taxon>
        <taxon>Saurischia</taxon>
        <taxon>Theropoda</taxon>
        <taxon>Coelurosauria</taxon>
        <taxon>Aves</taxon>
        <taxon>Neognathae</taxon>
        <taxon>Neoaves</taxon>
        <taxon>Charadriiformes</taxon>
        <taxon>Scolopacidae</taxon>
        <taxon>Limosa</taxon>
    </lineage>
</organism>
<accession>A0A2I0T7G3</accession>
<protein>
    <recommendedName>
        <fullName evidence="3">Rna-directed dna polymerase from mobile element jockey-like</fullName>
    </recommendedName>
</protein>
<name>A0A2I0T7G3_LIMLA</name>
<evidence type="ECO:0008006" key="3">
    <source>
        <dbReference type="Google" id="ProtNLM"/>
    </source>
</evidence>
<dbReference type="EMBL" id="KZ516361">
    <property type="protein sequence ID" value="PKU29724.1"/>
    <property type="molecule type" value="Genomic_DNA"/>
</dbReference>
<sequence length="117" mass="13195">MVRDLIQHLDIDKSMGLDGIHMRELEEVLTEPLSIIFQQSWQTGEAPVRKCDIHPEGGLEGGSRELQACQSDLGAWEGYKTFRSAIMRHMKDNQAIGPSKHGFLKGRSCLTNLSWTE</sequence>
<dbReference type="Proteomes" id="UP000233556">
    <property type="component" value="Unassembled WGS sequence"/>
</dbReference>
<dbReference type="OrthoDB" id="416454at2759"/>
<evidence type="ECO:0000313" key="1">
    <source>
        <dbReference type="EMBL" id="PKU29724.1"/>
    </source>
</evidence>
<reference evidence="2" key="1">
    <citation type="submission" date="2017-11" db="EMBL/GenBank/DDBJ databases">
        <authorList>
            <person name="Lima N.C."/>
            <person name="Parody-Merino A.M."/>
            <person name="Battley P.F."/>
            <person name="Fidler A.E."/>
            <person name="Prosdocimi F."/>
        </authorList>
    </citation>
    <scope>NUCLEOTIDE SEQUENCE [LARGE SCALE GENOMIC DNA]</scope>
</reference>
<proteinExistence type="predicted"/>
<evidence type="ECO:0000313" key="2">
    <source>
        <dbReference type="Proteomes" id="UP000233556"/>
    </source>
</evidence>
<keyword evidence="2" id="KW-1185">Reference proteome</keyword>
<dbReference type="AlphaFoldDB" id="A0A2I0T7G3"/>